<evidence type="ECO:0000313" key="1">
    <source>
        <dbReference type="EMBL" id="KAJ8616452.1"/>
    </source>
</evidence>
<keyword evidence="2" id="KW-1185">Reference proteome</keyword>
<sequence length="373" mass="41243">MASYPFRIVFISSLCSFYILQTVSGSGPYRSVFSFGDSLADTGNSLFTGPFRNSFVERLPYGQTYFGHPTGRFSDGRLIVDFIAEAYGLPMLPPYLASLHNHRMDFRRGVNFAVAGATALNPTFFQKRDINSVRWSNNSLSVQMAWFEQFKSSLCQTAQECADYFAKSLFLVGEIGGNDYNYAFLQGLSIAHVRTFVPKVVHAVAEATKRLIKQGAVDLVVPGNLPIGCSPSYLTLVSSPKKEDYNRRNGCLKALNRFSKYHNSLLQAALEKLRQKYPHAKIVYADYYGAAMRYINHPQHFGFTNLNSACCGGGGPNNFNFSALCGATGSTVCMDPSTFASWDGIHLTEAAYRNIANGMIEGNYTTPPMTPPH</sequence>
<reference evidence="1 2" key="1">
    <citation type="journal article" date="2022" name="Hortic Res">
        <title>A haplotype resolved chromosomal level avocado genome allows analysis of novel avocado genes.</title>
        <authorList>
            <person name="Nath O."/>
            <person name="Fletcher S.J."/>
            <person name="Hayward A."/>
            <person name="Shaw L.M."/>
            <person name="Masouleh A.K."/>
            <person name="Furtado A."/>
            <person name="Henry R.J."/>
            <person name="Mitter N."/>
        </authorList>
    </citation>
    <scope>NUCLEOTIDE SEQUENCE [LARGE SCALE GENOMIC DNA]</scope>
    <source>
        <strain evidence="2">cv. Hass</strain>
    </source>
</reference>
<accession>A0ACC2K5R3</accession>
<dbReference type="EMBL" id="CM056820">
    <property type="protein sequence ID" value="KAJ8616452.1"/>
    <property type="molecule type" value="Genomic_DNA"/>
</dbReference>
<dbReference type="Proteomes" id="UP001234297">
    <property type="component" value="Chromosome 12"/>
</dbReference>
<evidence type="ECO:0000313" key="2">
    <source>
        <dbReference type="Proteomes" id="UP001234297"/>
    </source>
</evidence>
<protein>
    <submittedName>
        <fullName evidence="1">Uncharacterized protein</fullName>
    </submittedName>
</protein>
<name>A0ACC2K5R3_PERAE</name>
<comment type="caution">
    <text evidence="1">The sequence shown here is derived from an EMBL/GenBank/DDBJ whole genome shotgun (WGS) entry which is preliminary data.</text>
</comment>
<gene>
    <name evidence="1" type="ORF">MRB53_035824</name>
</gene>
<proteinExistence type="predicted"/>
<organism evidence="1 2">
    <name type="scientific">Persea americana</name>
    <name type="common">Avocado</name>
    <dbReference type="NCBI Taxonomy" id="3435"/>
    <lineage>
        <taxon>Eukaryota</taxon>
        <taxon>Viridiplantae</taxon>
        <taxon>Streptophyta</taxon>
        <taxon>Embryophyta</taxon>
        <taxon>Tracheophyta</taxon>
        <taxon>Spermatophyta</taxon>
        <taxon>Magnoliopsida</taxon>
        <taxon>Magnoliidae</taxon>
        <taxon>Laurales</taxon>
        <taxon>Lauraceae</taxon>
        <taxon>Persea</taxon>
    </lineage>
</organism>